<name>A0A1Q9CEY2_SYMMI</name>
<proteinExistence type="predicted"/>
<evidence type="ECO:0000256" key="1">
    <source>
        <dbReference type="SAM" id="Coils"/>
    </source>
</evidence>
<feature type="compositionally biased region" description="Basic and acidic residues" evidence="2">
    <location>
        <begin position="355"/>
        <end position="373"/>
    </location>
</feature>
<evidence type="ECO:0000256" key="2">
    <source>
        <dbReference type="SAM" id="MobiDB-lite"/>
    </source>
</evidence>
<gene>
    <name evidence="3" type="ORF">AK812_SmicGene37978</name>
</gene>
<feature type="coiled-coil region" evidence="1">
    <location>
        <begin position="626"/>
        <end position="657"/>
    </location>
</feature>
<evidence type="ECO:0008006" key="5">
    <source>
        <dbReference type="Google" id="ProtNLM"/>
    </source>
</evidence>
<dbReference type="OrthoDB" id="6220758at2759"/>
<keyword evidence="1" id="KW-0175">Coiled coil</keyword>
<organism evidence="3 4">
    <name type="scientific">Symbiodinium microadriaticum</name>
    <name type="common">Dinoflagellate</name>
    <name type="synonym">Zooxanthella microadriatica</name>
    <dbReference type="NCBI Taxonomy" id="2951"/>
    <lineage>
        <taxon>Eukaryota</taxon>
        <taxon>Sar</taxon>
        <taxon>Alveolata</taxon>
        <taxon>Dinophyceae</taxon>
        <taxon>Suessiales</taxon>
        <taxon>Symbiodiniaceae</taxon>
        <taxon>Symbiodinium</taxon>
    </lineage>
</organism>
<dbReference type="AlphaFoldDB" id="A0A1Q9CEY2"/>
<dbReference type="InterPro" id="IPR036047">
    <property type="entry name" value="F-box-like_dom_sf"/>
</dbReference>
<evidence type="ECO:0000313" key="3">
    <source>
        <dbReference type="EMBL" id="OLP81471.1"/>
    </source>
</evidence>
<dbReference type="Proteomes" id="UP000186817">
    <property type="component" value="Unassembled WGS sequence"/>
</dbReference>
<dbReference type="SUPFAM" id="SSF81383">
    <property type="entry name" value="F-box domain"/>
    <property type="match status" value="1"/>
</dbReference>
<reference evidence="3 4" key="1">
    <citation type="submission" date="2016-02" db="EMBL/GenBank/DDBJ databases">
        <title>Genome analysis of coral dinoflagellate symbionts highlights evolutionary adaptations to a symbiotic lifestyle.</title>
        <authorList>
            <person name="Aranda M."/>
            <person name="Li Y."/>
            <person name="Liew Y.J."/>
            <person name="Baumgarten S."/>
            <person name="Simakov O."/>
            <person name="Wilson M."/>
            <person name="Piel J."/>
            <person name="Ashoor H."/>
            <person name="Bougouffa S."/>
            <person name="Bajic V.B."/>
            <person name="Ryu T."/>
            <person name="Ravasi T."/>
            <person name="Bayer T."/>
            <person name="Micklem G."/>
            <person name="Kim H."/>
            <person name="Bhak J."/>
            <person name="Lajeunesse T.C."/>
            <person name="Voolstra C.R."/>
        </authorList>
    </citation>
    <scope>NUCLEOTIDE SEQUENCE [LARGE SCALE GENOMIC DNA]</scope>
    <source>
        <strain evidence="3 4">CCMP2467</strain>
    </source>
</reference>
<feature type="region of interest" description="Disordered" evidence="2">
    <location>
        <begin position="346"/>
        <end position="382"/>
    </location>
</feature>
<dbReference type="EMBL" id="LSRX01001277">
    <property type="protein sequence ID" value="OLP81471.1"/>
    <property type="molecule type" value="Genomic_DNA"/>
</dbReference>
<protein>
    <recommendedName>
        <fullName evidence="5">F-box domain-containing protein</fullName>
    </recommendedName>
</protein>
<sequence length="730" mass="81935">MEDPGDSMNGLHLVHMPHEVCAGVVWSLEMSDVGRFAPTCKLFSQEAMDAELWFHLFMRTCWPPSGALLAFAEGTTTPVGIDWRARLQARSAVCPTIVVDVGRGYTKYTVADGIQGRWELDGCSPQLVQLCSSPTHPPDCERNDQLRYIQYMLNREFLQAALNPSHRLHKAAMAPQNSLKQGGYAVYRDEHDNAKPVKVREGDEAAGQWSVEVLQSSERGILSVQSESLEPIRMAQDLPILIGEPFVITAAGSGEKAAWEQNIRSQLGNDRPGAVQVVSQAQMALALALKIQELCWSQFSGGWHVGTNIVMLSTFDSSEARVGVMVAGVELQQKLLHRMRMLPGEAAQAETLTPDVDKKPSPSKSSSDEDRLENMASEASRLRQQILNAKKEKDLANRRRQRIENDSVRHHTNTAKQIANYHCRLQAMRNTITADKEEANILRQNRCNNERKKQCHQAQARKLKEEAESCKAHKAKLVVEVQVESDKLAALWAEVKSYEQALKEVLERKVLAEAEVTATRMSQVTQQEEDDTRNFAMHSGSEDEQEDENEEEEARVLNELELAYEGLELSSIMPIPAAVRLATGHISHQETMSKVDIPETGFLEREGIEFSRWTRPSPSGIKDWTEEELEAEYGEHLRNLEKVLLELRQEQAEQAEERRCQSRLAALKQKKKEEAAAAAAVAGNRFPWSMGKWMRRETPEASTPKVSVVSGFRNFSPYAAVCRKYTALSV</sequence>
<comment type="caution">
    <text evidence="3">The sequence shown here is derived from an EMBL/GenBank/DDBJ whole genome shotgun (WGS) entry which is preliminary data.</text>
</comment>
<evidence type="ECO:0000313" key="4">
    <source>
        <dbReference type="Proteomes" id="UP000186817"/>
    </source>
</evidence>
<keyword evidence="4" id="KW-1185">Reference proteome</keyword>
<accession>A0A1Q9CEY2</accession>